<evidence type="ECO:0000259" key="4">
    <source>
        <dbReference type="Pfam" id="PF14916"/>
    </source>
</evidence>
<protein>
    <recommendedName>
        <fullName evidence="4">CCDC92/74 N-terminal domain-containing protein</fullName>
    </recommendedName>
</protein>
<gene>
    <name evidence="5" type="ORF">SKAU_G00006700</name>
</gene>
<dbReference type="InterPro" id="IPR040370">
    <property type="entry name" value="CCDC74A/CCDC74B/CCDC92"/>
</dbReference>
<feature type="region of interest" description="Disordered" evidence="3">
    <location>
        <begin position="278"/>
        <end position="312"/>
    </location>
</feature>
<sequence>MNKETTGFVNNRRHSDIIKVSSTVSMANVSLENQLHSAQKNLLFLQQDHAHTLKGLHAEIRRLQQHCTDLTYELTVRSSDATDDGEARCLELRKKCEELEEQLKAKEEENAELLRELEQKNAMISVLENTIKEREKKYLEELKMKSHKLAVLSGELEQRASTIAYLTSQLHATKKRLLAGSSSETSPNVSPVSSYKPSPPPAKERQQPDTPRRRMKKSLSQPLHSEYAELYRLGADGRRLVLREAVDAMPDPTPFLQAREASAEAQVLRERPAVIPPIACERPPVPQAAGAASASPRHSPARDRDRQHRTHVGVAHRIHHAAPPPTQPELETLAVDQVSADKVVRKRSGADRTV</sequence>
<keyword evidence="1 2" id="KW-0175">Coiled coil</keyword>
<dbReference type="EMBL" id="JAINUF010000001">
    <property type="protein sequence ID" value="KAJ8379892.1"/>
    <property type="molecule type" value="Genomic_DNA"/>
</dbReference>
<evidence type="ECO:0000313" key="6">
    <source>
        <dbReference type="Proteomes" id="UP001152622"/>
    </source>
</evidence>
<organism evidence="5 6">
    <name type="scientific">Synaphobranchus kaupii</name>
    <name type="common">Kaup's arrowtooth eel</name>
    <dbReference type="NCBI Taxonomy" id="118154"/>
    <lineage>
        <taxon>Eukaryota</taxon>
        <taxon>Metazoa</taxon>
        <taxon>Chordata</taxon>
        <taxon>Craniata</taxon>
        <taxon>Vertebrata</taxon>
        <taxon>Euteleostomi</taxon>
        <taxon>Actinopterygii</taxon>
        <taxon>Neopterygii</taxon>
        <taxon>Teleostei</taxon>
        <taxon>Anguilliformes</taxon>
        <taxon>Synaphobranchidae</taxon>
        <taxon>Synaphobranchus</taxon>
    </lineage>
</organism>
<dbReference type="PANTHER" id="PTHR14882:SF4">
    <property type="entry name" value="COILED-COIL DOMAIN-CONTAINING PROTEIN 92"/>
    <property type="match status" value="1"/>
</dbReference>
<feature type="compositionally biased region" description="Low complexity" evidence="3">
    <location>
        <begin position="186"/>
        <end position="196"/>
    </location>
</feature>
<evidence type="ECO:0000256" key="2">
    <source>
        <dbReference type="SAM" id="Coils"/>
    </source>
</evidence>
<dbReference type="OrthoDB" id="2155209at2759"/>
<feature type="domain" description="CCDC92/74 N-terminal" evidence="4">
    <location>
        <begin position="32"/>
        <end position="87"/>
    </location>
</feature>
<accession>A0A9Q1GB23</accession>
<feature type="coiled-coil region" evidence="2">
    <location>
        <begin position="82"/>
        <end position="137"/>
    </location>
</feature>
<reference evidence="5" key="1">
    <citation type="journal article" date="2023" name="Science">
        <title>Genome structures resolve the early diversification of teleost fishes.</title>
        <authorList>
            <person name="Parey E."/>
            <person name="Louis A."/>
            <person name="Montfort J."/>
            <person name="Bouchez O."/>
            <person name="Roques C."/>
            <person name="Iampietro C."/>
            <person name="Lluch J."/>
            <person name="Castinel A."/>
            <person name="Donnadieu C."/>
            <person name="Desvignes T."/>
            <person name="Floi Bucao C."/>
            <person name="Jouanno E."/>
            <person name="Wen M."/>
            <person name="Mejri S."/>
            <person name="Dirks R."/>
            <person name="Jansen H."/>
            <person name="Henkel C."/>
            <person name="Chen W.J."/>
            <person name="Zahm M."/>
            <person name="Cabau C."/>
            <person name="Klopp C."/>
            <person name="Thompson A.W."/>
            <person name="Robinson-Rechavi M."/>
            <person name="Braasch I."/>
            <person name="Lecointre G."/>
            <person name="Bobe J."/>
            <person name="Postlethwait J.H."/>
            <person name="Berthelot C."/>
            <person name="Roest Crollius H."/>
            <person name="Guiguen Y."/>
        </authorList>
    </citation>
    <scope>NUCLEOTIDE SEQUENCE</scope>
    <source>
        <strain evidence="5">WJC10195</strain>
    </source>
</reference>
<dbReference type="AlphaFoldDB" id="A0A9Q1GB23"/>
<keyword evidence="6" id="KW-1185">Reference proteome</keyword>
<evidence type="ECO:0000313" key="5">
    <source>
        <dbReference type="EMBL" id="KAJ8379892.1"/>
    </source>
</evidence>
<comment type="caution">
    <text evidence="5">The sequence shown here is derived from an EMBL/GenBank/DDBJ whole genome shotgun (WGS) entry which is preliminary data.</text>
</comment>
<evidence type="ECO:0000256" key="3">
    <source>
        <dbReference type="SAM" id="MobiDB-lite"/>
    </source>
</evidence>
<dbReference type="Pfam" id="PF14916">
    <property type="entry name" value="CCDC92"/>
    <property type="match status" value="1"/>
</dbReference>
<feature type="region of interest" description="Disordered" evidence="3">
    <location>
        <begin position="177"/>
        <end position="223"/>
    </location>
</feature>
<proteinExistence type="predicted"/>
<dbReference type="PANTHER" id="PTHR14882">
    <property type="entry name" value="COILED-COIL DOMAIN-CONTAINING 74A"/>
    <property type="match status" value="1"/>
</dbReference>
<name>A0A9Q1GB23_SYNKA</name>
<dbReference type="InterPro" id="IPR039496">
    <property type="entry name" value="CCDC92/74_N"/>
</dbReference>
<evidence type="ECO:0000256" key="1">
    <source>
        <dbReference type="ARBA" id="ARBA00023054"/>
    </source>
</evidence>
<feature type="compositionally biased region" description="Low complexity" evidence="3">
    <location>
        <begin position="287"/>
        <end position="298"/>
    </location>
</feature>
<feature type="compositionally biased region" description="Basic and acidic residues" evidence="3">
    <location>
        <begin position="202"/>
        <end position="212"/>
    </location>
</feature>
<dbReference type="Proteomes" id="UP001152622">
    <property type="component" value="Chromosome 1"/>
</dbReference>